<name>A0ABT8YCZ2_9SPHN</name>
<keyword evidence="2" id="KW-1185">Reference proteome</keyword>
<reference evidence="1" key="1">
    <citation type="submission" date="2023-07" db="EMBL/GenBank/DDBJ databases">
        <authorList>
            <person name="Kim M."/>
        </authorList>
    </citation>
    <scope>NUCLEOTIDE SEQUENCE</scope>
    <source>
        <strain evidence="1">BIUV-7</strain>
    </source>
</reference>
<gene>
    <name evidence="1" type="ORF">Q4F19_17560</name>
</gene>
<dbReference type="EMBL" id="JAUOTP010000009">
    <property type="protein sequence ID" value="MDO6416198.1"/>
    <property type="molecule type" value="Genomic_DNA"/>
</dbReference>
<sequence length="79" mass="8984">MAFFYFESAMVFWSIPCPVMLLLKRWFTRPGRSQRTYRPPQLDGSLPKFGTKVVSARGMGRVIGVGGDRQNPLAGLFMR</sequence>
<evidence type="ECO:0000313" key="1">
    <source>
        <dbReference type="EMBL" id="MDO6416198.1"/>
    </source>
</evidence>
<proteinExistence type="predicted"/>
<dbReference type="Proteomes" id="UP001169764">
    <property type="component" value="Unassembled WGS sequence"/>
</dbReference>
<protein>
    <submittedName>
        <fullName evidence="1">Uncharacterized protein</fullName>
    </submittedName>
</protein>
<evidence type="ECO:0000313" key="2">
    <source>
        <dbReference type="Proteomes" id="UP001169764"/>
    </source>
</evidence>
<organism evidence="1 2">
    <name type="scientific">Sphingomonas natans</name>
    <dbReference type="NCBI Taxonomy" id="3063330"/>
    <lineage>
        <taxon>Bacteria</taxon>
        <taxon>Pseudomonadati</taxon>
        <taxon>Pseudomonadota</taxon>
        <taxon>Alphaproteobacteria</taxon>
        <taxon>Sphingomonadales</taxon>
        <taxon>Sphingomonadaceae</taxon>
        <taxon>Sphingomonas</taxon>
    </lineage>
</organism>
<comment type="caution">
    <text evidence="1">The sequence shown here is derived from an EMBL/GenBank/DDBJ whole genome shotgun (WGS) entry which is preliminary data.</text>
</comment>
<accession>A0ABT8YCZ2</accession>
<dbReference type="RefSeq" id="WP_303545377.1">
    <property type="nucleotide sequence ID" value="NZ_JAUOTP010000009.1"/>
</dbReference>